<comment type="caution">
    <text evidence="2">The sequence shown here is derived from an EMBL/GenBank/DDBJ whole genome shotgun (WGS) entry which is preliminary data.</text>
</comment>
<dbReference type="EMBL" id="AUZZ01010277">
    <property type="protein sequence ID" value="EQD30327.1"/>
    <property type="molecule type" value="Genomic_DNA"/>
</dbReference>
<feature type="non-terminal residue" evidence="2">
    <location>
        <position position="1"/>
    </location>
</feature>
<reference evidence="2" key="2">
    <citation type="journal article" date="2014" name="ISME J.">
        <title>Microbial stratification in low pH oxic and suboxic macroscopic growths along an acid mine drainage.</title>
        <authorList>
            <person name="Mendez-Garcia C."/>
            <person name="Mesa V."/>
            <person name="Sprenger R.R."/>
            <person name="Richter M."/>
            <person name="Diez M.S."/>
            <person name="Solano J."/>
            <person name="Bargiela R."/>
            <person name="Golyshina O.V."/>
            <person name="Manteca A."/>
            <person name="Ramos J.L."/>
            <person name="Gallego J.R."/>
            <person name="Llorente I."/>
            <person name="Martins Dos Santos V.A."/>
            <person name="Jensen O.N."/>
            <person name="Pelaez A.I."/>
            <person name="Sanchez J."/>
            <person name="Ferrer M."/>
        </authorList>
    </citation>
    <scope>NUCLEOTIDE SEQUENCE</scope>
</reference>
<dbReference type="GO" id="GO:0003899">
    <property type="term" value="F:DNA-directed RNA polymerase activity"/>
    <property type="evidence" value="ECO:0007669"/>
    <property type="project" value="InterPro"/>
</dbReference>
<name>T0YEP7_9ZZZZ</name>
<dbReference type="AlphaFoldDB" id="T0YEP7"/>
<dbReference type="CDD" id="cd06560">
    <property type="entry name" value="PriL"/>
    <property type="match status" value="1"/>
</dbReference>
<dbReference type="SUPFAM" id="SSF140914">
    <property type="entry name" value="PriB N-terminal domain-like"/>
    <property type="match status" value="1"/>
</dbReference>
<reference evidence="2" key="1">
    <citation type="submission" date="2013-08" db="EMBL/GenBank/DDBJ databases">
        <authorList>
            <person name="Mendez C."/>
            <person name="Richter M."/>
            <person name="Ferrer M."/>
            <person name="Sanchez J."/>
        </authorList>
    </citation>
    <scope>NUCLEOTIDE SEQUENCE</scope>
</reference>
<accession>T0YEP7</accession>
<dbReference type="InterPro" id="IPR023642">
    <property type="entry name" value="DNA_primase_lsu_PriL"/>
</dbReference>
<dbReference type="Pfam" id="PF18689">
    <property type="entry name" value="PriX"/>
    <property type="match status" value="1"/>
</dbReference>
<evidence type="ECO:0000313" key="2">
    <source>
        <dbReference type="EMBL" id="EQD30327.1"/>
    </source>
</evidence>
<dbReference type="NCBIfam" id="NF033412">
    <property type="entry name" value="primase_PriX"/>
    <property type="match status" value="1"/>
</dbReference>
<proteinExistence type="predicted"/>
<feature type="domain" description="Primase X" evidence="1">
    <location>
        <begin position="165"/>
        <end position="248"/>
    </location>
</feature>
<evidence type="ECO:0000259" key="1">
    <source>
        <dbReference type="Pfam" id="PF18689"/>
    </source>
</evidence>
<dbReference type="InterPro" id="IPR040865">
    <property type="entry name" value="PriX"/>
</dbReference>
<protein>
    <recommendedName>
        <fullName evidence="1">Primase X domain-containing protein</fullName>
    </recommendedName>
</protein>
<organism evidence="2">
    <name type="scientific">mine drainage metagenome</name>
    <dbReference type="NCBI Taxonomy" id="410659"/>
    <lineage>
        <taxon>unclassified sequences</taxon>
        <taxon>metagenomes</taxon>
        <taxon>ecological metagenomes</taxon>
    </lineage>
</organism>
<gene>
    <name evidence="2" type="ORF">B2A_14163</name>
</gene>
<sequence length="259" mass="28911">NKGIVEYRNVSYGKLDNIIGYAYSRLLISAMGDAYSTDTFVRAVAKRSVRAMMDDSPENVAKIASELGLKTESSDVGFYVKIADFLDYAPSSDDFSVANYAIEKGRAYLSISDMAMFLDGLLIRRITQGLPIPKSEIPKFVAIYAASMQGLKKQQRPQGGGTRGWIEKLLEHPIPDVRQRAVGLILAPYLVNVKRLEVNDAYKIIVDYINRCKTLESSTRITDSQIMYYCKYAKQKGTKPLSLSKAREIFAGVVDFDSL</sequence>